<feature type="region of interest" description="Disordered" evidence="1">
    <location>
        <begin position="117"/>
        <end position="144"/>
    </location>
</feature>
<keyword evidence="3" id="KW-1185">Reference proteome</keyword>
<dbReference type="Proteomes" id="UP000759537">
    <property type="component" value="Unassembled WGS sequence"/>
</dbReference>
<evidence type="ECO:0000313" key="3">
    <source>
        <dbReference type="Proteomes" id="UP000759537"/>
    </source>
</evidence>
<dbReference type="OrthoDB" id="2196187at2759"/>
<comment type="caution">
    <text evidence="2">The sequence shown here is derived from an EMBL/GenBank/DDBJ whole genome shotgun (WGS) entry which is preliminary data.</text>
</comment>
<dbReference type="AlphaFoldDB" id="A0A9P5MRE8"/>
<organism evidence="2 3">
    <name type="scientific">Russula ochroleuca</name>
    <dbReference type="NCBI Taxonomy" id="152965"/>
    <lineage>
        <taxon>Eukaryota</taxon>
        <taxon>Fungi</taxon>
        <taxon>Dikarya</taxon>
        <taxon>Basidiomycota</taxon>
        <taxon>Agaricomycotina</taxon>
        <taxon>Agaricomycetes</taxon>
        <taxon>Russulales</taxon>
        <taxon>Russulaceae</taxon>
        <taxon>Russula</taxon>
    </lineage>
</organism>
<name>A0A9P5MRE8_9AGAM</name>
<dbReference type="EMBL" id="WHVB01000016">
    <property type="protein sequence ID" value="KAF8475225.1"/>
    <property type="molecule type" value="Genomic_DNA"/>
</dbReference>
<sequence length="356" mass="38421">MLFGMVERGMGGAVIGGKGKLRSNTNTSVEVGRVNQRALEEGRLSVAIVALGCFHPVTKVQSASLHFFVGNDEGSKDSDDESDDDVGSCLQKRYPIAQTIIITSQSSKTFCIHPHPVERSQQRSGTYRRPRHLRGSRRAPPTSSFSYLSSAPYILPNGPAPSQTSHRYSNLADWCSCATMADTTSRSCASKAVGYSTKTSKSAVNAARVYFFELDELALLFTGSHAPPTAHLQLQRQVASTEVDDENGDGEDEGGCGAKDERLPDGLASPPIPPSLDFSSSTTHSPSPDPSKHLLVNRKQQLTEPALAVHEKPRCTASGCRVNSSARKRMARPSSWRATQVPISPLHAAQCERDSL</sequence>
<feature type="compositionally biased region" description="Acidic residues" evidence="1">
    <location>
        <begin position="242"/>
        <end position="254"/>
    </location>
</feature>
<accession>A0A9P5MRE8</accession>
<feature type="compositionally biased region" description="Basic residues" evidence="1">
    <location>
        <begin position="126"/>
        <end position="137"/>
    </location>
</feature>
<feature type="compositionally biased region" description="Low complexity" evidence="1">
    <location>
        <begin position="275"/>
        <end position="286"/>
    </location>
</feature>
<evidence type="ECO:0000313" key="2">
    <source>
        <dbReference type="EMBL" id="KAF8475225.1"/>
    </source>
</evidence>
<proteinExistence type="predicted"/>
<reference evidence="2" key="2">
    <citation type="journal article" date="2020" name="Nat. Commun.">
        <title>Large-scale genome sequencing of mycorrhizal fungi provides insights into the early evolution of symbiotic traits.</title>
        <authorList>
            <person name="Miyauchi S."/>
            <person name="Kiss E."/>
            <person name="Kuo A."/>
            <person name="Drula E."/>
            <person name="Kohler A."/>
            <person name="Sanchez-Garcia M."/>
            <person name="Morin E."/>
            <person name="Andreopoulos B."/>
            <person name="Barry K.W."/>
            <person name="Bonito G."/>
            <person name="Buee M."/>
            <person name="Carver A."/>
            <person name="Chen C."/>
            <person name="Cichocki N."/>
            <person name="Clum A."/>
            <person name="Culley D."/>
            <person name="Crous P.W."/>
            <person name="Fauchery L."/>
            <person name="Girlanda M."/>
            <person name="Hayes R.D."/>
            <person name="Keri Z."/>
            <person name="LaButti K."/>
            <person name="Lipzen A."/>
            <person name="Lombard V."/>
            <person name="Magnuson J."/>
            <person name="Maillard F."/>
            <person name="Murat C."/>
            <person name="Nolan M."/>
            <person name="Ohm R.A."/>
            <person name="Pangilinan J."/>
            <person name="Pereira M.F."/>
            <person name="Perotto S."/>
            <person name="Peter M."/>
            <person name="Pfister S."/>
            <person name="Riley R."/>
            <person name="Sitrit Y."/>
            <person name="Stielow J.B."/>
            <person name="Szollosi G."/>
            <person name="Zifcakova L."/>
            <person name="Stursova M."/>
            <person name="Spatafora J.W."/>
            <person name="Tedersoo L."/>
            <person name="Vaario L.M."/>
            <person name="Yamada A."/>
            <person name="Yan M."/>
            <person name="Wang P."/>
            <person name="Xu J."/>
            <person name="Bruns T."/>
            <person name="Baldrian P."/>
            <person name="Vilgalys R."/>
            <person name="Dunand C."/>
            <person name="Henrissat B."/>
            <person name="Grigoriev I.V."/>
            <person name="Hibbett D."/>
            <person name="Nagy L.G."/>
            <person name="Martin F.M."/>
        </authorList>
    </citation>
    <scope>NUCLEOTIDE SEQUENCE</scope>
    <source>
        <strain evidence="2">Prilba</strain>
    </source>
</reference>
<reference evidence="2" key="1">
    <citation type="submission" date="2019-10" db="EMBL/GenBank/DDBJ databases">
        <authorList>
            <consortium name="DOE Joint Genome Institute"/>
            <person name="Kuo A."/>
            <person name="Miyauchi S."/>
            <person name="Kiss E."/>
            <person name="Drula E."/>
            <person name="Kohler A."/>
            <person name="Sanchez-Garcia M."/>
            <person name="Andreopoulos B."/>
            <person name="Barry K.W."/>
            <person name="Bonito G."/>
            <person name="Buee M."/>
            <person name="Carver A."/>
            <person name="Chen C."/>
            <person name="Cichocki N."/>
            <person name="Clum A."/>
            <person name="Culley D."/>
            <person name="Crous P.W."/>
            <person name="Fauchery L."/>
            <person name="Girlanda M."/>
            <person name="Hayes R."/>
            <person name="Keri Z."/>
            <person name="LaButti K."/>
            <person name="Lipzen A."/>
            <person name="Lombard V."/>
            <person name="Magnuson J."/>
            <person name="Maillard F."/>
            <person name="Morin E."/>
            <person name="Murat C."/>
            <person name="Nolan M."/>
            <person name="Ohm R."/>
            <person name="Pangilinan J."/>
            <person name="Pereira M."/>
            <person name="Perotto S."/>
            <person name="Peter M."/>
            <person name="Riley R."/>
            <person name="Sitrit Y."/>
            <person name="Stielow B."/>
            <person name="Szollosi G."/>
            <person name="Zifcakova L."/>
            <person name="Stursova M."/>
            <person name="Spatafora J.W."/>
            <person name="Tedersoo L."/>
            <person name="Vaario L.-M."/>
            <person name="Yamada A."/>
            <person name="Yan M."/>
            <person name="Wang P."/>
            <person name="Xu J."/>
            <person name="Bruns T."/>
            <person name="Baldrian P."/>
            <person name="Vilgalys R."/>
            <person name="Henrissat B."/>
            <person name="Grigoriev I.V."/>
            <person name="Hibbett D."/>
            <person name="Nagy L.G."/>
            <person name="Martin F.M."/>
        </authorList>
    </citation>
    <scope>NUCLEOTIDE SEQUENCE</scope>
    <source>
        <strain evidence="2">Prilba</strain>
    </source>
</reference>
<protein>
    <submittedName>
        <fullName evidence="2">Uncharacterized protein</fullName>
    </submittedName>
</protein>
<gene>
    <name evidence="2" type="ORF">DFH94DRAFT_683926</name>
</gene>
<feature type="region of interest" description="Disordered" evidence="1">
    <location>
        <begin position="233"/>
        <end position="295"/>
    </location>
</feature>
<evidence type="ECO:0000256" key="1">
    <source>
        <dbReference type="SAM" id="MobiDB-lite"/>
    </source>
</evidence>